<dbReference type="AlphaFoldDB" id="A0A2A4Z8M4"/>
<dbReference type="PROSITE" id="PS51898">
    <property type="entry name" value="TYR_RECOMBINASE"/>
    <property type="match status" value="1"/>
</dbReference>
<dbReference type="PANTHER" id="PTHR30629">
    <property type="entry name" value="PROPHAGE INTEGRASE"/>
    <property type="match status" value="1"/>
</dbReference>
<name>A0A2A4Z8M4_9PROT</name>
<keyword evidence="2" id="KW-0229">DNA integration</keyword>
<evidence type="ECO:0000256" key="3">
    <source>
        <dbReference type="ARBA" id="ARBA00023125"/>
    </source>
</evidence>
<proteinExistence type="inferred from homology"/>
<evidence type="ECO:0000256" key="1">
    <source>
        <dbReference type="ARBA" id="ARBA00008857"/>
    </source>
</evidence>
<feature type="domain" description="Tyr recombinase" evidence="5">
    <location>
        <begin position="165"/>
        <end position="337"/>
    </location>
</feature>
<dbReference type="EMBL" id="NVUS01000002">
    <property type="protein sequence ID" value="PCJ03315.1"/>
    <property type="molecule type" value="Genomic_DNA"/>
</dbReference>
<dbReference type="Pfam" id="PF00589">
    <property type="entry name" value="Phage_integrase"/>
    <property type="match status" value="1"/>
</dbReference>
<evidence type="ECO:0000313" key="6">
    <source>
        <dbReference type="EMBL" id="PCJ03315.1"/>
    </source>
</evidence>
<dbReference type="Gene3D" id="1.10.443.10">
    <property type="entry name" value="Intergrase catalytic core"/>
    <property type="match status" value="1"/>
</dbReference>
<dbReference type="InterPro" id="IPR010998">
    <property type="entry name" value="Integrase_recombinase_N"/>
</dbReference>
<dbReference type="Gene3D" id="1.10.150.130">
    <property type="match status" value="1"/>
</dbReference>
<protein>
    <recommendedName>
        <fullName evidence="5">Tyr recombinase domain-containing protein</fullName>
    </recommendedName>
</protein>
<comment type="caution">
    <text evidence="6">The sequence shown here is derived from an EMBL/GenBank/DDBJ whole genome shotgun (WGS) entry which is preliminary data.</text>
</comment>
<dbReference type="SUPFAM" id="SSF56349">
    <property type="entry name" value="DNA breaking-rejoining enzymes"/>
    <property type="match status" value="1"/>
</dbReference>
<dbReference type="GO" id="GO:0003677">
    <property type="term" value="F:DNA binding"/>
    <property type="evidence" value="ECO:0007669"/>
    <property type="project" value="UniProtKB-KW"/>
</dbReference>
<dbReference type="InterPro" id="IPR011010">
    <property type="entry name" value="DNA_brk_join_enz"/>
</dbReference>
<evidence type="ECO:0000256" key="2">
    <source>
        <dbReference type="ARBA" id="ARBA00022908"/>
    </source>
</evidence>
<dbReference type="GO" id="GO:0006310">
    <property type="term" value="P:DNA recombination"/>
    <property type="evidence" value="ECO:0007669"/>
    <property type="project" value="UniProtKB-KW"/>
</dbReference>
<comment type="similarity">
    <text evidence="1">Belongs to the 'phage' integrase family.</text>
</comment>
<gene>
    <name evidence="6" type="ORF">COB13_01420</name>
</gene>
<sequence length="345" mass="39968">MMRNLPLKNLKQYTAKGKLYSYYRPSNKRIMAEYGTVEFYLEFERADQNWKNKNSKLPRTDTLGYLIEEYKKSNKFVNLATRTRKDYNGYIDYLQPIADVPLVEIDTVFIRRLRDKALEKHYIRYANYVLSVLSAIFSYGVEYGHLQQNYCRNVSRIPRDKTKKEVNRAWSENEVKAMLKHSPKHLRLPIVISLETGLRLGDVLSLRKNDFKNGLLTKLTSKTNFKVECPITKALRKELDDAPHNDTVFVCCSSLGRQWTLDGFQSSFQRYKKVMLGNGLIESGLTFHGIRHTIGARLKEAGFNNSEIAIVLGDKTENMGKTYSRDSQNKNLILKAQNILKNLAN</sequence>
<dbReference type="InterPro" id="IPR002104">
    <property type="entry name" value="Integrase_catalytic"/>
</dbReference>
<evidence type="ECO:0000256" key="4">
    <source>
        <dbReference type="ARBA" id="ARBA00023172"/>
    </source>
</evidence>
<keyword evidence="4" id="KW-0233">DNA recombination</keyword>
<dbReference type="InterPro" id="IPR050808">
    <property type="entry name" value="Phage_Integrase"/>
</dbReference>
<dbReference type="InterPro" id="IPR013762">
    <property type="entry name" value="Integrase-like_cat_sf"/>
</dbReference>
<reference evidence="6" key="2">
    <citation type="journal article" date="2018" name="ISME J.">
        <title>A dynamic microbial community with high functional redundancy inhabits the cold, oxic subseafloor aquifer.</title>
        <authorList>
            <person name="Tully B.J."/>
            <person name="Wheat C.G."/>
            <person name="Glazer B.T."/>
            <person name="Huber J.A."/>
        </authorList>
    </citation>
    <scope>NUCLEOTIDE SEQUENCE</scope>
    <source>
        <strain evidence="6">NORP83</strain>
    </source>
</reference>
<organism evidence="6">
    <name type="scientific">OCS116 cluster bacterium</name>
    <dbReference type="NCBI Taxonomy" id="2030921"/>
    <lineage>
        <taxon>Bacteria</taxon>
        <taxon>Pseudomonadati</taxon>
        <taxon>Pseudomonadota</taxon>
        <taxon>Alphaproteobacteria</taxon>
        <taxon>OCS116 cluster</taxon>
    </lineage>
</organism>
<keyword evidence="3" id="KW-0238">DNA-binding</keyword>
<accession>A0A2A4Z8M4</accession>
<dbReference type="PANTHER" id="PTHR30629:SF2">
    <property type="entry name" value="PROPHAGE INTEGRASE INTS-RELATED"/>
    <property type="match status" value="1"/>
</dbReference>
<evidence type="ECO:0000259" key="5">
    <source>
        <dbReference type="PROSITE" id="PS51898"/>
    </source>
</evidence>
<dbReference type="GO" id="GO:0015074">
    <property type="term" value="P:DNA integration"/>
    <property type="evidence" value="ECO:0007669"/>
    <property type="project" value="UniProtKB-KW"/>
</dbReference>
<reference key="1">
    <citation type="submission" date="2017-08" db="EMBL/GenBank/DDBJ databases">
        <title>A dynamic microbial community with high functional redundancy inhabits the cold, oxic subseafloor aquifer.</title>
        <authorList>
            <person name="Tully B.J."/>
            <person name="Wheat C.G."/>
            <person name="Glazer B.T."/>
            <person name="Huber J.A."/>
        </authorList>
    </citation>
    <scope>NUCLEOTIDE SEQUENCE [LARGE SCALE GENOMIC DNA]</scope>
</reference>